<evidence type="ECO:0000256" key="6">
    <source>
        <dbReference type="SAM" id="Phobius"/>
    </source>
</evidence>
<accession>A0ABX0XPQ2</accession>
<proteinExistence type="inferred from homology"/>
<gene>
    <name evidence="8" type="ORF">GGR88_002896</name>
</gene>
<protein>
    <submittedName>
        <fullName evidence="8">Drug/metabolite transporter (DMT)-like permease</fullName>
    </submittedName>
</protein>
<dbReference type="PANTHER" id="PTHR32322">
    <property type="entry name" value="INNER MEMBRANE TRANSPORTER"/>
    <property type="match status" value="1"/>
</dbReference>
<feature type="transmembrane region" description="Helical" evidence="6">
    <location>
        <begin position="112"/>
        <end position="131"/>
    </location>
</feature>
<feature type="transmembrane region" description="Helical" evidence="6">
    <location>
        <begin position="260"/>
        <end position="279"/>
    </location>
</feature>
<evidence type="ECO:0000313" key="9">
    <source>
        <dbReference type="Proteomes" id="UP000734218"/>
    </source>
</evidence>
<dbReference type="PANTHER" id="PTHR32322:SF2">
    <property type="entry name" value="EAMA DOMAIN-CONTAINING PROTEIN"/>
    <property type="match status" value="1"/>
</dbReference>
<comment type="subcellular location">
    <subcellularLocation>
        <location evidence="1">Membrane</location>
        <topology evidence="1">Multi-pass membrane protein</topology>
    </subcellularLocation>
</comment>
<organism evidence="8 9">
    <name type="scientific">Sphingomonas jejuensis</name>
    <dbReference type="NCBI Taxonomy" id="904715"/>
    <lineage>
        <taxon>Bacteria</taxon>
        <taxon>Pseudomonadati</taxon>
        <taxon>Pseudomonadota</taxon>
        <taxon>Alphaproteobacteria</taxon>
        <taxon>Sphingomonadales</taxon>
        <taxon>Sphingomonadaceae</taxon>
        <taxon>Sphingomonas</taxon>
    </lineage>
</organism>
<feature type="transmembrane region" description="Helical" evidence="6">
    <location>
        <begin position="229"/>
        <end position="248"/>
    </location>
</feature>
<keyword evidence="3 6" id="KW-0812">Transmembrane</keyword>
<feature type="transmembrane region" description="Helical" evidence="6">
    <location>
        <begin position="84"/>
        <end position="106"/>
    </location>
</feature>
<feature type="transmembrane region" description="Helical" evidence="6">
    <location>
        <begin position="285"/>
        <end position="301"/>
    </location>
</feature>
<feature type="transmembrane region" description="Helical" evidence="6">
    <location>
        <begin position="54"/>
        <end position="72"/>
    </location>
</feature>
<feature type="domain" description="EamA" evidence="7">
    <location>
        <begin position="20"/>
        <end position="153"/>
    </location>
</feature>
<sequence length="311" mass="30549">MTAAALHAPAARRAPDPVRSGLAWGGAAVAIWGVYLAVARAGVAHGAAPSDLAFLRYAVAGVATLPWFARFAPAQIRRLGWARIATLAVLAGPPFVLASAGGFRLAPLSHGAVVQPGAITVAGLALGALLLGDRVTRGRLAGAGVILAGLAVVAGPGALAGGAASLGGDALFALAGAMWAAFAILSRRWAVPPLAGVAIISVLSAAVYAPLHLATAGVGGLLAQSPATLLQQAVVQGLLSGVLAVFAFGRAVELLGAARAAALPALVPVVATLAGIPIAGELPTLFQIAGLAVVTAGLLVTQTRPDPRQGD</sequence>
<evidence type="ECO:0000256" key="1">
    <source>
        <dbReference type="ARBA" id="ARBA00004141"/>
    </source>
</evidence>
<dbReference type="EMBL" id="JAATJE010000003">
    <property type="protein sequence ID" value="NJC35367.1"/>
    <property type="molecule type" value="Genomic_DNA"/>
</dbReference>
<evidence type="ECO:0000256" key="2">
    <source>
        <dbReference type="ARBA" id="ARBA00007362"/>
    </source>
</evidence>
<feature type="transmembrane region" description="Helical" evidence="6">
    <location>
        <begin position="166"/>
        <end position="185"/>
    </location>
</feature>
<feature type="domain" description="EamA" evidence="7">
    <location>
        <begin position="168"/>
        <end position="301"/>
    </location>
</feature>
<evidence type="ECO:0000256" key="3">
    <source>
        <dbReference type="ARBA" id="ARBA00022692"/>
    </source>
</evidence>
<name>A0ABX0XPQ2_9SPHN</name>
<comment type="similarity">
    <text evidence="2">Belongs to the EamA transporter family.</text>
</comment>
<dbReference type="InterPro" id="IPR037185">
    <property type="entry name" value="EmrE-like"/>
</dbReference>
<feature type="transmembrane region" description="Helical" evidence="6">
    <location>
        <begin position="21"/>
        <end position="42"/>
    </location>
</feature>
<keyword evidence="4 6" id="KW-1133">Transmembrane helix</keyword>
<evidence type="ECO:0000256" key="4">
    <source>
        <dbReference type="ARBA" id="ARBA00022989"/>
    </source>
</evidence>
<dbReference type="RefSeq" id="WP_167956336.1">
    <property type="nucleotide sequence ID" value="NZ_JAATJE010000003.1"/>
</dbReference>
<comment type="caution">
    <text evidence="8">The sequence shown here is derived from an EMBL/GenBank/DDBJ whole genome shotgun (WGS) entry which is preliminary data.</text>
</comment>
<keyword evidence="9" id="KW-1185">Reference proteome</keyword>
<dbReference type="InterPro" id="IPR000620">
    <property type="entry name" value="EamA_dom"/>
</dbReference>
<evidence type="ECO:0000259" key="7">
    <source>
        <dbReference type="Pfam" id="PF00892"/>
    </source>
</evidence>
<dbReference type="InterPro" id="IPR050638">
    <property type="entry name" value="AA-Vitamin_Transporters"/>
</dbReference>
<keyword evidence="5 6" id="KW-0472">Membrane</keyword>
<dbReference type="SUPFAM" id="SSF103481">
    <property type="entry name" value="Multidrug resistance efflux transporter EmrE"/>
    <property type="match status" value="2"/>
</dbReference>
<feature type="transmembrane region" description="Helical" evidence="6">
    <location>
        <begin position="140"/>
        <end position="160"/>
    </location>
</feature>
<reference evidence="8 9" key="1">
    <citation type="submission" date="2020-03" db="EMBL/GenBank/DDBJ databases">
        <title>Genomic Encyclopedia of Type Strains, Phase IV (KMG-IV): sequencing the most valuable type-strain genomes for metagenomic binning, comparative biology and taxonomic classification.</title>
        <authorList>
            <person name="Goeker M."/>
        </authorList>
    </citation>
    <scope>NUCLEOTIDE SEQUENCE [LARGE SCALE GENOMIC DNA]</scope>
    <source>
        <strain evidence="8 9">DSM 27651</strain>
    </source>
</reference>
<evidence type="ECO:0000256" key="5">
    <source>
        <dbReference type="ARBA" id="ARBA00023136"/>
    </source>
</evidence>
<evidence type="ECO:0000313" key="8">
    <source>
        <dbReference type="EMBL" id="NJC35367.1"/>
    </source>
</evidence>
<dbReference type="Pfam" id="PF00892">
    <property type="entry name" value="EamA"/>
    <property type="match status" value="2"/>
</dbReference>
<dbReference type="Proteomes" id="UP000734218">
    <property type="component" value="Unassembled WGS sequence"/>
</dbReference>
<feature type="transmembrane region" description="Helical" evidence="6">
    <location>
        <begin position="197"/>
        <end position="223"/>
    </location>
</feature>